<evidence type="ECO:0000256" key="6">
    <source>
        <dbReference type="ARBA" id="ARBA00047942"/>
    </source>
</evidence>
<dbReference type="InterPro" id="IPR002052">
    <property type="entry name" value="DNA_methylase_N6_adenine_CS"/>
</dbReference>
<dbReference type="OrthoDB" id="9805629at2"/>
<dbReference type="PIRSF" id="PIRSF000398">
    <property type="entry name" value="M_m6A_EcoRV"/>
    <property type="match status" value="1"/>
</dbReference>
<sequence length="275" mass="31373">MTVDCPSRIPPRPFLKWAGGKSRLLAQYQPWFPQDYSRYYEPFVGGGAVFFHLRPASATLSDINPELVNVYDCVRSQVEALIQQLEIHAQHHGHEYYYQMRAADQGSSIERAARFIYLNKTCFNGLYRENSQGKFNVPMGRYKKPTICNPELLRSASMTLQAAQVYLRPFSEILQHATTSQDFVYFDPPYHPLSTTSDFTAYSRGAFTAQDQVQLRDVFVILAERGVRVMLSNSDCDFIRDLYQGFPIRTIQAARAINSNPAKRGKISEVLVMSS</sequence>
<keyword evidence="10" id="KW-1185">Reference proteome</keyword>
<dbReference type="GO" id="GO:1904047">
    <property type="term" value="F:S-adenosyl-L-methionine binding"/>
    <property type="evidence" value="ECO:0007669"/>
    <property type="project" value="TreeGrafter"/>
</dbReference>
<evidence type="ECO:0000256" key="8">
    <source>
        <dbReference type="RuleBase" id="RU361257"/>
    </source>
</evidence>
<gene>
    <name evidence="9" type="primary">dpnM</name>
    <name evidence="9" type="ORF">C1752_03380</name>
</gene>
<dbReference type="EMBL" id="PQWO01000009">
    <property type="protein sequence ID" value="PZD72545.1"/>
    <property type="molecule type" value="Genomic_DNA"/>
</dbReference>
<keyword evidence="3 8" id="KW-0489">Methyltransferase</keyword>
<evidence type="ECO:0000256" key="4">
    <source>
        <dbReference type="ARBA" id="ARBA00022679"/>
    </source>
</evidence>
<evidence type="ECO:0000256" key="2">
    <source>
        <dbReference type="ARBA" id="ARBA00011900"/>
    </source>
</evidence>
<dbReference type="InterPro" id="IPR012327">
    <property type="entry name" value="MeTrfase_D12"/>
</dbReference>
<dbReference type="PANTHER" id="PTHR30481:SF3">
    <property type="entry name" value="DNA ADENINE METHYLASE"/>
    <property type="match status" value="1"/>
</dbReference>
<dbReference type="Pfam" id="PF02086">
    <property type="entry name" value="MethyltransfD12"/>
    <property type="match status" value="1"/>
</dbReference>
<dbReference type="GO" id="GO:0009307">
    <property type="term" value="P:DNA restriction-modification system"/>
    <property type="evidence" value="ECO:0007669"/>
    <property type="project" value="InterPro"/>
</dbReference>
<dbReference type="AlphaFoldDB" id="A0A2W1JM56"/>
<dbReference type="PRINTS" id="PR00505">
    <property type="entry name" value="D12N6MTFRASE"/>
</dbReference>
<dbReference type="InterPro" id="IPR012263">
    <property type="entry name" value="M_m6A_EcoRV"/>
</dbReference>
<feature type="binding site" evidence="7">
    <location>
        <position position="187"/>
    </location>
    <ligand>
        <name>S-adenosyl-L-methionine</name>
        <dbReference type="ChEBI" id="CHEBI:59789"/>
    </ligand>
</feature>
<evidence type="ECO:0000256" key="3">
    <source>
        <dbReference type="ARBA" id="ARBA00022603"/>
    </source>
</evidence>
<dbReference type="InterPro" id="IPR029063">
    <property type="entry name" value="SAM-dependent_MTases_sf"/>
</dbReference>
<dbReference type="PANTHER" id="PTHR30481">
    <property type="entry name" value="DNA ADENINE METHYLASE"/>
    <property type="match status" value="1"/>
</dbReference>
<dbReference type="SUPFAM" id="SSF53335">
    <property type="entry name" value="S-adenosyl-L-methionine-dependent methyltransferases"/>
    <property type="match status" value="1"/>
</dbReference>
<accession>A0A2W1JM56</accession>
<dbReference type="GO" id="GO:0043565">
    <property type="term" value="F:sequence-specific DNA binding"/>
    <property type="evidence" value="ECO:0007669"/>
    <property type="project" value="TreeGrafter"/>
</dbReference>
<evidence type="ECO:0000256" key="5">
    <source>
        <dbReference type="ARBA" id="ARBA00022691"/>
    </source>
</evidence>
<evidence type="ECO:0000313" key="10">
    <source>
        <dbReference type="Proteomes" id="UP000248857"/>
    </source>
</evidence>
<dbReference type="Gene3D" id="1.10.1020.10">
    <property type="entry name" value="Adenine-specific Methyltransferase, Domain 2"/>
    <property type="match status" value="1"/>
</dbReference>
<name>A0A2W1JM56_9CYAN</name>
<feature type="binding site" evidence="7">
    <location>
        <position position="17"/>
    </location>
    <ligand>
        <name>S-adenosyl-L-methionine</name>
        <dbReference type="ChEBI" id="CHEBI:59789"/>
    </ligand>
</feature>
<feature type="binding site" evidence="7">
    <location>
        <position position="62"/>
    </location>
    <ligand>
        <name>S-adenosyl-L-methionine</name>
        <dbReference type="ChEBI" id="CHEBI:59789"/>
    </ligand>
</feature>
<comment type="similarity">
    <text evidence="1 8">Belongs to the N(4)/N(6)-methyltransferase family.</text>
</comment>
<evidence type="ECO:0000256" key="1">
    <source>
        <dbReference type="ARBA" id="ARBA00006594"/>
    </source>
</evidence>
<keyword evidence="4 8" id="KW-0808">Transferase</keyword>
<organism evidence="9 10">
    <name type="scientific">Acaryochloris thomasi RCC1774</name>
    <dbReference type="NCBI Taxonomy" id="1764569"/>
    <lineage>
        <taxon>Bacteria</taxon>
        <taxon>Bacillati</taxon>
        <taxon>Cyanobacteriota</taxon>
        <taxon>Cyanophyceae</taxon>
        <taxon>Acaryochloridales</taxon>
        <taxon>Acaryochloridaceae</taxon>
        <taxon>Acaryochloris</taxon>
        <taxon>Acaryochloris thomasi</taxon>
    </lineage>
</organism>
<evidence type="ECO:0000256" key="7">
    <source>
        <dbReference type="PIRSR" id="PIRSR000398-1"/>
    </source>
</evidence>
<dbReference type="GO" id="GO:0009007">
    <property type="term" value="F:site-specific DNA-methyltransferase (adenine-specific) activity"/>
    <property type="evidence" value="ECO:0007669"/>
    <property type="project" value="UniProtKB-UniRule"/>
</dbReference>
<comment type="catalytic activity">
    <reaction evidence="6 8">
        <text>a 2'-deoxyadenosine in DNA + S-adenosyl-L-methionine = an N(6)-methyl-2'-deoxyadenosine in DNA + S-adenosyl-L-homocysteine + H(+)</text>
        <dbReference type="Rhea" id="RHEA:15197"/>
        <dbReference type="Rhea" id="RHEA-COMP:12418"/>
        <dbReference type="Rhea" id="RHEA-COMP:12419"/>
        <dbReference type="ChEBI" id="CHEBI:15378"/>
        <dbReference type="ChEBI" id="CHEBI:57856"/>
        <dbReference type="ChEBI" id="CHEBI:59789"/>
        <dbReference type="ChEBI" id="CHEBI:90615"/>
        <dbReference type="ChEBI" id="CHEBI:90616"/>
        <dbReference type="EC" id="2.1.1.72"/>
    </reaction>
</comment>
<dbReference type="GO" id="GO:0032259">
    <property type="term" value="P:methylation"/>
    <property type="evidence" value="ECO:0007669"/>
    <property type="project" value="UniProtKB-KW"/>
</dbReference>
<evidence type="ECO:0000313" key="9">
    <source>
        <dbReference type="EMBL" id="PZD72545.1"/>
    </source>
</evidence>
<dbReference type="Gene3D" id="3.40.50.150">
    <property type="entry name" value="Vaccinia Virus protein VP39"/>
    <property type="match status" value="1"/>
</dbReference>
<dbReference type="EC" id="2.1.1.72" evidence="2 8"/>
<reference evidence="9 10" key="1">
    <citation type="journal article" date="2018" name="Sci. Rep.">
        <title>A novel species of the marine cyanobacterium Acaryochloris with a unique pigment content and lifestyle.</title>
        <authorList>
            <person name="Partensky F."/>
            <person name="Six C."/>
            <person name="Ratin M."/>
            <person name="Garczarek L."/>
            <person name="Vaulot D."/>
            <person name="Probert I."/>
            <person name="Calteau A."/>
            <person name="Gourvil P."/>
            <person name="Marie D."/>
            <person name="Grebert T."/>
            <person name="Bouchier C."/>
            <person name="Le Panse S."/>
            <person name="Gachenot M."/>
            <person name="Rodriguez F."/>
            <person name="Garrido J.L."/>
        </authorList>
    </citation>
    <scope>NUCLEOTIDE SEQUENCE [LARGE SCALE GENOMIC DNA]</scope>
    <source>
        <strain evidence="9 10">RCC1774</strain>
    </source>
</reference>
<dbReference type="Proteomes" id="UP000248857">
    <property type="component" value="Unassembled WGS sequence"/>
</dbReference>
<dbReference type="PROSITE" id="PS00092">
    <property type="entry name" value="N6_MTASE"/>
    <property type="match status" value="1"/>
</dbReference>
<dbReference type="RefSeq" id="WP_110986831.1">
    <property type="nucleotide sequence ID" value="NZ_CAWNWM010000009.1"/>
</dbReference>
<comment type="caution">
    <text evidence="9">The sequence shown here is derived from an EMBL/GenBank/DDBJ whole genome shotgun (WGS) entry which is preliminary data.</text>
</comment>
<dbReference type="InterPro" id="IPR023095">
    <property type="entry name" value="Ade_MeTrfase_dom_2"/>
</dbReference>
<protein>
    <recommendedName>
        <fullName evidence="2 8">Site-specific DNA-methyltransferase (adenine-specific)</fullName>
        <ecNumber evidence="2 8">2.1.1.72</ecNumber>
    </recommendedName>
</protein>
<dbReference type="NCBIfam" id="TIGR00571">
    <property type="entry name" value="dam"/>
    <property type="match status" value="1"/>
</dbReference>
<feature type="binding site" evidence="7">
    <location>
        <position position="21"/>
    </location>
    <ligand>
        <name>S-adenosyl-L-methionine</name>
        <dbReference type="ChEBI" id="CHEBI:59789"/>
    </ligand>
</feature>
<dbReference type="GO" id="GO:0006298">
    <property type="term" value="P:mismatch repair"/>
    <property type="evidence" value="ECO:0007669"/>
    <property type="project" value="TreeGrafter"/>
</dbReference>
<proteinExistence type="inferred from homology"/>
<keyword evidence="5 8" id="KW-0949">S-adenosyl-L-methionine</keyword>